<evidence type="ECO:0000313" key="2">
    <source>
        <dbReference type="Proteomes" id="UP000484988"/>
    </source>
</evidence>
<sequence length="44" mass="5155">MTTHTAREIDRDGINRLVAKLGDWIIRHPDGRWTIHHQPPQTTI</sequence>
<dbReference type="Proteomes" id="UP000484988">
    <property type="component" value="Unassembled WGS sequence"/>
</dbReference>
<dbReference type="RefSeq" id="WP_272491063.1">
    <property type="nucleotide sequence ID" value="NZ_BLLG01000006.1"/>
</dbReference>
<comment type="caution">
    <text evidence="1">The sequence shown here is derived from an EMBL/GenBank/DDBJ whole genome shotgun (WGS) entry which is preliminary data.</text>
</comment>
<reference evidence="1 2" key="1">
    <citation type="submission" date="2020-02" db="EMBL/GenBank/DDBJ databases">
        <title>Whole Genome Shotgun Sequence of Streptomyces sp. strain CWH03.</title>
        <authorList>
            <person name="Dohra H."/>
            <person name="Kodani S."/>
            <person name="Yamamura H."/>
        </authorList>
    </citation>
    <scope>NUCLEOTIDE SEQUENCE [LARGE SCALE GENOMIC DNA]</scope>
    <source>
        <strain evidence="1 2">CWH03</strain>
    </source>
</reference>
<protein>
    <submittedName>
        <fullName evidence="1">Uncharacterized protein</fullName>
    </submittedName>
</protein>
<evidence type="ECO:0000313" key="1">
    <source>
        <dbReference type="EMBL" id="GFH36595.1"/>
    </source>
</evidence>
<accession>A0A6A0AVZ3</accession>
<name>A0A6A0AVZ3_9ACTN</name>
<dbReference type="EMBL" id="BLLG01000006">
    <property type="protein sequence ID" value="GFH36595.1"/>
    <property type="molecule type" value="Genomic_DNA"/>
</dbReference>
<dbReference type="AlphaFoldDB" id="A0A6A0AVZ3"/>
<proteinExistence type="predicted"/>
<gene>
    <name evidence="1" type="ORF">SCWH03_28260</name>
</gene>
<keyword evidence="2" id="KW-1185">Reference proteome</keyword>
<organism evidence="1 2">
    <name type="scientific">Streptomyces pacificus</name>
    <dbReference type="NCBI Taxonomy" id="2705029"/>
    <lineage>
        <taxon>Bacteria</taxon>
        <taxon>Bacillati</taxon>
        <taxon>Actinomycetota</taxon>
        <taxon>Actinomycetes</taxon>
        <taxon>Kitasatosporales</taxon>
        <taxon>Streptomycetaceae</taxon>
        <taxon>Streptomyces</taxon>
    </lineage>
</organism>